<dbReference type="PaxDb" id="2903-EOD32476"/>
<feature type="region of interest" description="Disordered" evidence="1">
    <location>
        <begin position="111"/>
        <end position="190"/>
    </location>
</feature>
<dbReference type="KEGG" id="ehx:EMIHUDRAFT_230814"/>
<feature type="compositionally biased region" description="Basic residues" evidence="1">
    <location>
        <begin position="436"/>
        <end position="449"/>
    </location>
</feature>
<feature type="region of interest" description="Disordered" evidence="1">
    <location>
        <begin position="43"/>
        <end position="63"/>
    </location>
</feature>
<feature type="compositionally biased region" description="Low complexity" evidence="1">
    <location>
        <begin position="113"/>
        <end position="132"/>
    </location>
</feature>
<organism evidence="3 4">
    <name type="scientific">Emiliania huxleyi (strain CCMP1516)</name>
    <dbReference type="NCBI Taxonomy" id="280463"/>
    <lineage>
        <taxon>Eukaryota</taxon>
        <taxon>Haptista</taxon>
        <taxon>Haptophyta</taxon>
        <taxon>Prymnesiophyceae</taxon>
        <taxon>Isochrysidales</taxon>
        <taxon>Noelaerhabdaceae</taxon>
        <taxon>Emiliania</taxon>
    </lineage>
</organism>
<dbReference type="EnsemblProtists" id="EOD32476">
    <property type="protein sequence ID" value="EOD32476"/>
    <property type="gene ID" value="EMIHUDRAFT_230814"/>
</dbReference>
<dbReference type="OMA" id="RMNDPLW"/>
<keyword evidence="4" id="KW-1185">Reference proteome</keyword>
<evidence type="ECO:0000313" key="3">
    <source>
        <dbReference type="EnsemblProtists" id="EOD32476"/>
    </source>
</evidence>
<feature type="region of interest" description="Disordered" evidence="1">
    <location>
        <begin position="422"/>
        <end position="449"/>
    </location>
</feature>
<feature type="chain" id="PRO_5044291730" evidence="2">
    <location>
        <begin position="18"/>
        <end position="449"/>
    </location>
</feature>
<keyword evidence="2" id="KW-0732">Signal</keyword>
<evidence type="ECO:0000256" key="1">
    <source>
        <dbReference type="SAM" id="MobiDB-lite"/>
    </source>
</evidence>
<dbReference type="Proteomes" id="UP000013827">
    <property type="component" value="Unassembled WGS sequence"/>
</dbReference>
<proteinExistence type="predicted"/>
<protein>
    <submittedName>
        <fullName evidence="3">Uncharacterized protein</fullName>
    </submittedName>
</protein>
<dbReference type="RefSeq" id="XP_005784905.1">
    <property type="nucleotide sequence ID" value="XM_005784848.1"/>
</dbReference>
<name>A0A0D3K9P1_EMIH1</name>
<feature type="region of interest" description="Disordered" evidence="1">
    <location>
        <begin position="214"/>
        <end position="301"/>
    </location>
</feature>
<evidence type="ECO:0000313" key="4">
    <source>
        <dbReference type="Proteomes" id="UP000013827"/>
    </source>
</evidence>
<reference evidence="3" key="2">
    <citation type="submission" date="2024-10" db="UniProtKB">
        <authorList>
            <consortium name="EnsemblProtists"/>
        </authorList>
    </citation>
    <scope>IDENTIFICATION</scope>
</reference>
<sequence>MFYSVMLAFFCVAIACAVRFAAERRERLKQHARRCTVVRRAPPATTPAPALRESASCATEDPAAAGVQELRTPAAGLGASTRHAGHTPWLGSRPPSANGVLFSPTTPFPLPPASGAAAQSSASTSGALLPGAPSLPLPPPPRHAAQESDAFGSGAGCCGGAPRASLDAASPMDMDTEEASPANGHQASGELTATARGEEGHAVHLCDVLAQYHTSSSGAPPAASSFRCVSQTGAKGPRSAADPDPDGGGRDGGGGVSAGGVSAPPPASKRARFLVLERCTPPSPSPPPGSGSGAPAPAAGGFGAPVAPAPATPSLFGGGAPAASPFGAAAPAAPAFGAAAPAAPAFGASASGAASTTFGGSAFANGASATPATTFGFGGAAAGATPAAPAFGAASGGAAAPTFGAGAPPAFGPATTAVPAAGNPFAIGASETAGRSKARTARKPLRKPR</sequence>
<accession>A0A0D3K9P1</accession>
<feature type="compositionally biased region" description="Low complexity" evidence="1">
    <location>
        <begin position="215"/>
        <end position="225"/>
    </location>
</feature>
<dbReference type="GeneID" id="17277748"/>
<feature type="compositionally biased region" description="Pro residues" evidence="1">
    <location>
        <begin position="133"/>
        <end position="142"/>
    </location>
</feature>
<feature type="signal peptide" evidence="2">
    <location>
        <begin position="1"/>
        <end position="17"/>
    </location>
</feature>
<evidence type="ECO:0000256" key="2">
    <source>
        <dbReference type="SAM" id="SignalP"/>
    </source>
</evidence>
<dbReference type="HOGENOM" id="CLU_610363_0_0_1"/>
<dbReference type="AlphaFoldDB" id="A0A0D3K9P1"/>
<reference evidence="4" key="1">
    <citation type="journal article" date="2013" name="Nature">
        <title>Pan genome of the phytoplankton Emiliania underpins its global distribution.</title>
        <authorList>
            <person name="Read B.A."/>
            <person name="Kegel J."/>
            <person name="Klute M.J."/>
            <person name="Kuo A."/>
            <person name="Lefebvre S.C."/>
            <person name="Maumus F."/>
            <person name="Mayer C."/>
            <person name="Miller J."/>
            <person name="Monier A."/>
            <person name="Salamov A."/>
            <person name="Young J."/>
            <person name="Aguilar M."/>
            <person name="Claverie J.M."/>
            <person name="Frickenhaus S."/>
            <person name="Gonzalez K."/>
            <person name="Herman E.K."/>
            <person name="Lin Y.C."/>
            <person name="Napier J."/>
            <person name="Ogata H."/>
            <person name="Sarno A.F."/>
            <person name="Shmutz J."/>
            <person name="Schroeder D."/>
            <person name="de Vargas C."/>
            <person name="Verret F."/>
            <person name="von Dassow P."/>
            <person name="Valentin K."/>
            <person name="Van de Peer Y."/>
            <person name="Wheeler G."/>
            <person name="Dacks J.B."/>
            <person name="Delwiche C.F."/>
            <person name="Dyhrman S.T."/>
            <person name="Glockner G."/>
            <person name="John U."/>
            <person name="Richards T."/>
            <person name="Worden A.Z."/>
            <person name="Zhang X."/>
            <person name="Grigoriev I.V."/>
            <person name="Allen A.E."/>
            <person name="Bidle K."/>
            <person name="Borodovsky M."/>
            <person name="Bowler C."/>
            <person name="Brownlee C."/>
            <person name="Cock J.M."/>
            <person name="Elias M."/>
            <person name="Gladyshev V.N."/>
            <person name="Groth M."/>
            <person name="Guda C."/>
            <person name="Hadaegh A."/>
            <person name="Iglesias-Rodriguez M.D."/>
            <person name="Jenkins J."/>
            <person name="Jones B.M."/>
            <person name="Lawson T."/>
            <person name="Leese F."/>
            <person name="Lindquist E."/>
            <person name="Lobanov A."/>
            <person name="Lomsadze A."/>
            <person name="Malik S.B."/>
            <person name="Marsh M.E."/>
            <person name="Mackinder L."/>
            <person name="Mock T."/>
            <person name="Mueller-Roeber B."/>
            <person name="Pagarete A."/>
            <person name="Parker M."/>
            <person name="Probert I."/>
            <person name="Quesneville H."/>
            <person name="Raines C."/>
            <person name="Rensing S.A."/>
            <person name="Riano-Pachon D.M."/>
            <person name="Richier S."/>
            <person name="Rokitta S."/>
            <person name="Shiraiwa Y."/>
            <person name="Soanes D.M."/>
            <person name="van der Giezen M."/>
            <person name="Wahlund T.M."/>
            <person name="Williams B."/>
            <person name="Wilson W."/>
            <person name="Wolfe G."/>
            <person name="Wurch L.L."/>
        </authorList>
    </citation>
    <scope>NUCLEOTIDE SEQUENCE</scope>
</reference>